<sequence>MPSLHQFRHHLHDARKQIEELEQQVALYEELLQHLRFRVDTQDAELIARTLHRRSSITGPPSPDPVSATHPTPTQPSVAVDYVEEDYHRNQQLPRIRLSRVAFRNLLDT</sequence>
<dbReference type="EMBL" id="JAIBSC010000075">
    <property type="protein sequence ID" value="KAH1900527.1"/>
    <property type="molecule type" value="Genomic_DNA"/>
</dbReference>
<accession>A0A9P8SRG5</accession>
<proteinExistence type="predicted"/>
<gene>
    <name evidence="3" type="ORF">KXV57_008433</name>
</gene>
<dbReference type="Proteomes" id="UP000813423">
    <property type="component" value="Unassembled WGS sequence"/>
</dbReference>
<evidence type="ECO:0000256" key="2">
    <source>
        <dbReference type="SAM" id="MobiDB-lite"/>
    </source>
</evidence>
<protein>
    <submittedName>
        <fullName evidence="3">Uncharacterized protein</fullName>
    </submittedName>
</protein>
<feature type="coiled-coil region" evidence="1">
    <location>
        <begin position="4"/>
        <end position="38"/>
    </location>
</feature>
<comment type="caution">
    <text evidence="3">The sequence shown here is derived from an EMBL/GenBank/DDBJ whole genome shotgun (WGS) entry which is preliminary data.</text>
</comment>
<organism evidence="3 4">
    <name type="scientific">Aspergillus fumigatus</name>
    <name type="common">Neosartorya fumigata</name>
    <dbReference type="NCBI Taxonomy" id="746128"/>
    <lineage>
        <taxon>Eukaryota</taxon>
        <taxon>Fungi</taxon>
        <taxon>Dikarya</taxon>
        <taxon>Ascomycota</taxon>
        <taxon>Pezizomycotina</taxon>
        <taxon>Eurotiomycetes</taxon>
        <taxon>Eurotiomycetidae</taxon>
        <taxon>Eurotiales</taxon>
        <taxon>Aspergillaceae</taxon>
        <taxon>Aspergillus</taxon>
        <taxon>Aspergillus subgen. Fumigati</taxon>
    </lineage>
</organism>
<evidence type="ECO:0000313" key="4">
    <source>
        <dbReference type="Proteomes" id="UP000813423"/>
    </source>
</evidence>
<feature type="region of interest" description="Disordered" evidence="2">
    <location>
        <begin position="50"/>
        <end position="77"/>
    </location>
</feature>
<evidence type="ECO:0000256" key="1">
    <source>
        <dbReference type="SAM" id="Coils"/>
    </source>
</evidence>
<evidence type="ECO:0000313" key="3">
    <source>
        <dbReference type="EMBL" id="KAH1900527.1"/>
    </source>
</evidence>
<name>A0A9P8SRG5_ASPFM</name>
<keyword evidence="1" id="KW-0175">Coiled coil</keyword>
<dbReference type="AlphaFoldDB" id="A0A9P8SRG5"/>
<reference evidence="3" key="1">
    <citation type="submission" date="2021-08" db="EMBL/GenBank/DDBJ databases">
        <title>Global Aspergillus fumigatus from environmental and clinical sources.</title>
        <authorList>
            <person name="Barber A."/>
            <person name="Sae-Ong T."/>
        </authorList>
    </citation>
    <scope>NUCLEOTIDE SEQUENCE</scope>
    <source>
        <strain evidence="3">NRZ-2016-071</strain>
    </source>
</reference>